<keyword evidence="2" id="KW-1185">Reference proteome</keyword>
<accession>A0AAV8Z0X7</accession>
<protein>
    <submittedName>
        <fullName evidence="1">Uncharacterized protein</fullName>
    </submittedName>
</protein>
<dbReference type="Proteomes" id="UP001162162">
    <property type="component" value="Unassembled WGS sequence"/>
</dbReference>
<feature type="non-terminal residue" evidence="1">
    <location>
        <position position="1"/>
    </location>
</feature>
<evidence type="ECO:0000313" key="2">
    <source>
        <dbReference type="Proteomes" id="UP001162162"/>
    </source>
</evidence>
<sequence>LTIRCPSFLLIPVSFLIFYTKKFNLVTLAKLNPLCGSFKIHTILRRYVVDKAYKLQTYGGYMQKFLVIRIRIVISIKVKPSFYIDPVHAVNIIFSNNFKNKDLLHELGHYKTKV</sequence>
<dbReference type="EMBL" id="JAPWTK010000026">
    <property type="protein sequence ID" value="KAJ8956985.1"/>
    <property type="molecule type" value="Genomic_DNA"/>
</dbReference>
<reference evidence="1" key="1">
    <citation type="journal article" date="2023" name="Insect Mol. Biol.">
        <title>Genome sequencing provides insights into the evolution of gene families encoding plant cell wall-degrading enzymes in longhorned beetles.</title>
        <authorList>
            <person name="Shin N.R."/>
            <person name="Okamura Y."/>
            <person name="Kirsch R."/>
            <person name="Pauchet Y."/>
        </authorList>
    </citation>
    <scope>NUCLEOTIDE SEQUENCE</scope>
    <source>
        <strain evidence="1">AMC_N1</strain>
    </source>
</reference>
<evidence type="ECO:0000313" key="1">
    <source>
        <dbReference type="EMBL" id="KAJ8956985.1"/>
    </source>
</evidence>
<dbReference type="AlphaFoldDB" id="A0AAV8Z0X7"/>
<gene>
    <name evidence="1" type="ORF">NQ318_012149</name>
</gene>
<proteinExistence type="predicted"/>
<organism evidence="1 2">
    <name type="scientific">Aromia moschata</name>
    <dbReference type="NCBI Taxonomy" id="1265417"/>
    <lineage>
        <taxon>Eukaryota</taxon>
        <taxon>Metazoa</taxon>
        <taxon>Ecdysozoa</taxon>
        <taxon>Arthropoda</taxon>
        <taxon>Hexapoda</taxon>
        <taxon>Insecta</taxon>
        <taxon>Pterygota</taxon>
        <taxon>Neoptera</taxon>
        <taxon>Endopterygota</taxon>
        <taxon>Coleoptera</taxon>
        <taxon>Polyphaga</taxon>
        <taxon>Cucujiformia</taxon>
        <taxon>Chrysomeloidea</taxon>
        <taxon>Cerambycidae</taxon>
        <taxon>Cerambycinae</taxon>
        <taxon>Callichromatini</taxon>
        <taxon>Aromia</taxon>
    </lineage>
</organism>
<comment type="caution">
    <text evidence="1">The sequence shown here is derived from an EMBL/GenBank/DDBJ whole genome shotgun (WGS) entry which is preliminary data.</text>
</comment>
<name>A0AAV8Z0X7_9CUCU</name>